<feature type="domain" description="Antitoxin Xre/MbcA/ParS-like toxin-binding" evidence="2">
    <location>
        <begin position="299"/>
        <end position="345"/>
    </location>
</feature>
<evidence type="ECO:0000313" key="3">
    <source>
        <dbReference type="EMBL" id="MBK4722392.1"/>
    </source>
</evidence>
<protein>
    <submittedName>
        <fullName evidence="3">DUF2384 domain-containing protein</fullName>
    </submittedName>
</protein>
<gene>
    <name evidence="3" type="ORF">JJL56_26410</name>
</gene>
<feature type="region of interest" description="Disordered" evidence="1">
    <location>
        <begin position="152"/>
        <end position="187"/>
    </location>
</feature>
<reference evidence="3 4" key="1">
    <citation type="submission" date="2021-01" db="EMBL/GenBank/DDBJ databases">
        <title>Azospirillum sp. YIM DDC1 draft genome.</title>
        <authorList>
            <person name="Wang Y.-X."/>
        </authorList>
    </citation>
    <scope>NUCLEOTIDE SEQUENCE [LARGE SCALE GENOMIC DNA]</scope>
    <source>
        <strain evidence="3 4">YIM DDC1</strain>
    </source>
</reference>
<dbReference type="InterPro" id="IPR011979">
    <property type="entry name" value="Antitox_Xre"/>
</dbReference>
<feature type="compositionally biased region" description="Low complexity" evidence="1">
    <location>
        <begin position="152"/>
        <end position="165"/>
    </location>
</feature>
<evidence type="ECO:0000313" key="4">
    <source>
        <dbReference type="Proteomes" id="UP000654452"/>
    </source>
</evidence>
<comment type="caution">
    <text evidence="3">The sequence shown here is derived from an EMBL/GenBank/DDBJ whole genome shotgun (WGS) entry which is preliminary data.</text>
</comment>
<sequence>MEDYKNHPKAVMKDFFNVLHLGKTERGSFANRENRGIPLHRNTYELSSEAGRCDFLGDFVNALHEQLDSRNRHFILGYESMQNDNYANHNNALAGIYGARWSYSDPWNHRDVKSEQVLIAKEILSNLLRKSVFAKSAISEVASGRGCLYASSNDSSDWEYSSSVSGGSGNGIGSAEPSQPSGGQDDDDAFLAFLEEAAGNVATEVDAPISAPEIELLGGAIAIGQSVVTPDDLVRAIESGFRPAVLDHLIENGFEKGEIERLVAPLRTQQRRRKEGRLSPSESDVTCRLARVLIRAEGTLGNRARAFSWLRRPNRSFADATPMTLLGTEAGGRRVEELLLRADFGMMA</sequence>
<organism evidence="3 4">
    <name type="scientific">Azospirillum aestuarii</name>
    <dbReference type="NCBI Taxonomy" id="2802052"/>
    <lineage>
        <taxon>Bacteria</taxon>
        <taxon>Pseudomonadati</taxon>
        <taxon>Pseudomonadota</taxon>
        <taxon>Alphaproteobacteria</taxon>
        <taxon>Rhodospirillales</taxon>
        <taxon>Azospirillaceae</taxon>
        <taxon>Azospirillum</taxon>
    </lineage>
</organism>
<accession>A0ABS1I5S6</accession>
<dbReference type="NCBIfam" id="TIGR02293">
    <property type="entry name" value="TAS_TIGR02293"/>
    <property type="match status" value="1"/>
</dbReference>
<dbReference type="Pfam" id="PF09722">
    <property type="entry name" value="Xre_MbcA_ParS_C"/>
    <property type="match status" value="1"/>
</dbReference>
<evidence type="ECO:0000259" key="2">
    <source>
        <dbReference type="Pfam" id="PF09722"/>
    </source>
</evidence>
<evidence type="ECO:0000256" key="1">
    <source>
        <dbReference type="SAM" id="MobiDB-lite"/>
    </source>
</evidence>
<dbReference type="InterPro" id="IPR024467">
    <property type="entry name" value="Xre/MbcA/ParS-like_toxin-bd"/>
</dbReference>
<dbReference type="EMBL" id="JAEPIV010000024">
    <property type="protein sequence ID" value="MBK4722392.1"/>
    <property type="molecule type" value="Genomic_DNA"/>
</dbReference>
<dbReference type="Proteomes" id="UP000654452">
    <property type="component" value="Unassembled WGS sequence"/>
</dbReference>
<proteinExistence type="predicted"/>
<keyword evidence="4" id="KW-1185">Reference proteome</keyword>
<name>A0ABS1I5S6_9PROT</name>